<dbReference type="Pfam" id="PF04413">
    <property type="entry name" value="Glycos_transf_N"/>
    <property type="match status" value="1"/>
</dbReference>
<protein>
    <recommendedName>
        <fullName evidence="2">3-deoxy-D-manno-octulosonic-acid transferase N-terminal domain-containing protein</fullName>
    </recommendedName>
</protein>
<gene>
    <name evidence="3" type="ORF">LCGC14_0424120</name>
</gene>
<reference evidence="3" key="1">
    <citation type="journal article" date="2015" name="Nature">
        <title>Complex archaea that bridge the gap between prokaryotes and eukaryotes.</title>
        <authorList>
            <person name="Spang A."/>
            <person name="Saw J.H."/>
            <person name="Jorgensen S.L."/>
            <person name="Zaremba-Niedzwiedzka K."/>
            <person name="Martijn J."/>
            <person name="Lind A.E."/>
            <person name="van Eijk R."/>
            <person name="Schleper C."/>
            <person name="Guy L."/>
            <person name="Ettema T.J."/>
        </authorList>
    </citation>
    <scope>NUCLEOTIDE SEQUENCE</scope>
</reference>
<comment type="caution">
    <text evidence="3">The sequence shown here is derived from an EMBL/GenBank/DDBJ whole genome shotgun (WGS) entry which is preliminary data.</text>
</comment>
<dbReference type="EMBL" id="LAZR01000390">
    <property type="protein sequence ID" value="KKN71099.1"/>
    <property type="molecule type" value="Genomic_DNA"/>
</dbReference>
<dbReference type="GO" id="GO:0009245">
    <property type="term" value="P:lipid A biosynthetic process"/>
    <property type="evidence" value="ECO:0007669"/>
    <property type="project" value="TreeGrafter"/>
</dbReference>
<dbReference type="GO" id="GO:0005886">
    <property type="term" value="C:plasma membrane"/>
    <property type="evidence" value="ECO:0007669"/>
    <property type="project" value="TreeGrafter"/>
</dbReference>
<dbReference type="InterPro" id="IPR038107">
    <property type="entry name" value="Glycos_transf_N_sf"/>
</dbReference>
<organism evidence="3">
    <name type="scientific">marine sediment metagenome</name>
    <dbReference type="NCBI Taxonomy" id="412755"/>
    <lineage>
        <taxon>unclassified sequences</taxon>
        <taxon>metagenomes</taxon>
        <taxon>ecological metagenomes</taxon>
    </lineage>
</organism>
<dbReference type="Gene3D" id="3.40.50.2000">
    <property type="entry name" value="Glycogen Phosphorylase B"/>
    <property type="match status" value="1"/>
</dbReference>
<dbReference type="PANTHER" id="PTHR42755:SF1">
    <property type="entry name" value="3-DEOXY-D-MANNO-OCTULOSONIC ACID TRANSFERASE, MITOCHONDRIAL-RELATED"/>
    <property type="match status" value="1"/>
</dbReference>
<name>A0A0F9SW20_9ZZZZ</name>
<dbReference type="PANTHER" id="PTHR42755">
    <property type="entry name" value="3-DEOXY-MANNO-OCTULOSONATE CYTIDYLYLTRANSFERASE"/>
    <property type="match status" value="1"/>
</dbReference>
<dbReference type="InterPro" id="IPR007507">
    <property type="entry name" value="Glycos_transf_N"/>
</dbReference>
<sequence>MARSLGLSAYRAFTSRGGVPPFTPVDKRPEGELVWCHAPEPGSLFAIQDLAIRLCRSRPGLSVLITVPQASTPVDLPPCSEADVLIDTLPEDHPALAKTFIDYWQPDACVWAWGRLQPNMIAEMTTHACPMFLIDADSDGFDGRRDRWLRDLTRDLLMHFSAIMTRSDAGLQRLVRLGLARKDIERTPALQAGGRVLPCMDSDLADLSAAAVGRPIWFANQVLEGELNTVLTAHRQGLRLSHRLLLILAPADPKQADAFAQRMDDQNFRVLRWGDAGYPDASTQVMIADDPAEIGLFYRLAPVSFLGNSLINGSGGCDPFEAAALGSAVLYGPKVRRYLPLYTRLAAEGAARIVNDATALGTAVTRLIAPDQAATMAQAGWDVISRGAAVTDRVIDLVQETLDQREAKP</sequence>
<proteinExistence type="predicted"/>
<accession>A0A0F9SW20</accession>
<dbReference type="Gene3D" id="3.40.50.11720">
    <property type="entry name" value="3-Deoxy-D-manno-octulosonic-acid transferase, N-terminal domain"/>
    <property type="match status" value="1"/>
</dbReference>
<evidence type="ECO:0000259" key="2">
    <source>
        <dbReference type="Pfam" id="PF04413"/>
    </source>
</evidence>
<dbReference type="InterPro" id="IPR039901">
    <property type="entry name" value="Kdotransferase"/>
</dbReference>
<feature type="domain" description="3-deoxy-D-manno-octulosonic-acid transferase N-terminal" evidence="2">
    <location>
        <begin position="28"/>
        <end position="187"/>
    </location>
</feature>
<evidence type="ECO:0000313" key="3">
    <source>
        <dbReference type="EMBL" id="KKN71099.1"/>
    </source>
</evidence>
<evidence type="ECO:0000256" key="1">
    <source>
        <dbReference type="ARBA" id="ARBA00022679"/>
    </source>
</evidence>
<keyword evidence="1" id="KW-0808">Transferase</keyword>
<dbReference type="AlphaFoldDB" id="A0A0F9SW20"/>
<dbReference type="GO" id="GO:0016740">
    <property type="term" value="F:transferase activity"/>
    <property type="evidence" value="ECO:0007669"/>
    <property type="project" value="UniProtKB-KW"/>
</dbReference>